<proteinExistence type="predicted"/>
<gene>
    <name evidence="1" type="ORF">CQ13_18405</name>
</gene>
<comment type="caution">
    <text evidence="1">The sequence shown here is derived from an EMBL/GenBank/DDBJ whole genome shotgun (WGS) entry which is preliminary data.</text>
</comment>
<sequence length="164" mass="18577">MSWVSYYGDITERQVQNGARVIFENYTHLARHNNNNKLSPKGKELAETAEFLEMSREKFIALRQWMQEISKTSRERLAQEETLVYALNESRDRVLAAQYVSTGEAAEISRAVPGDLLSLDDSYGGLLVSGRYVFVSDLVVQEGLRKYEPDDALLNGLITERLAA</sequence>
<protein>
    <submittedName>
        <fullName evidence="1">Uncharacterized protein</fullName>
    </submittedName>
</protein>
<organism evidence="1 2">
    <name type="scientific">Bradyrhizobium retamae</name>
    <dbReference type="NCBI Taxonomy" id="1300035"/>
    <lineage>
        <taxon>Bacteria</taxon>
        <taxon>Pseudomonadati</taxon>
        <taxon>Pseudomonadota</taxon>
        <taxon>Alphaproteobacteria</taxon>
        <taxon>Hyphomicrobiales</taxon>
        <taxon>Nitrobacteraceae</taxon>
        <taxon>Bradyrhizobium</taxon>
    </lineage>
</organism>
<dbReference type="RefSeq" id="WP_057842446.1">
    <property type="nucleotide sequence ID" value="NZ_LLYA01000046.1"/>
</dbReference>
<reference evidence="1 2" key="1">
    <citation type="submission" date="2014-03" db="EMBL/GenBank/DDBJ databases">
        <title>Bradyrhizobium valentinum sp. nov., isolated from effective nodules of Lupinus mariae-josephae, a lupine endemic of basic-lime soils in Eastern Spain.</title>
        <authorList>
            <person name="Duran D."/>
            <person name="Rey L."/>
            <person name="Navarro A."/>
            <person name="Busquets A."/>
            <person name="Imperial J."/>
            <person name="Ruiz-Argueso T."/>
        </authorList>
    </citation>
    <scope>NUCLEOTIDE SEQUENCE [LARGE SCALE GENOMIC DNA]</scope>
    <source>
        <strain evidence="1 2">Ro19</strain>
    </source>
</reference>
<evidence type="ECO:0000313" key="1">
    <source>
        <dbReference type="EMBL" id="KRR29112.1"/>
    </source>
</evidence>
<dbReference type="EMBL" id="LLYA01000046">
    <property type="protein sequence ID" value="KRR29112.1"/>
    <property type="molecule type" value="Genomic_DNA"/>
</dbReference>
<dbReference type="AlphaFoldDB" id="A0A0R3N9L3"/>
<name>A0A0R3N9L3_9BRAD</name>
<accession>A0A0R3N9L3</accession>
<evidence type="ECO:0000313" key="2">
    <source>
        <dbReference type="Proteomes" id="UP000052023"/>
    </source>
</evidence>
<keyword evidence="2" id="KW-1185">Reference proteome</keyword>
<dbReference type="Proteomes" id="UP000052023">
    <property type="component" value="Unassembled WGS sequence"/>
</dbReference>